<dbReference type="AlphaFoldDB" id="A0AAD5BSU9"/>
<dbReference type="GO" id="GO:0140993">
    <property type="term" value="F:histone modifying activity"/>
    <property type="evidence" value="ECO:0007669"/>
    <property type="project" value="UniProtKB-ARBA"/>
</dbReference>
<organism evidence="4 5">
    <name type="scientific">Ambrosia artemisiifolia</name>
    <name type="common">Common ragweed</name>
    <dbReference type="NCBI Taxonomy" id="4212"/>
    <lineage>
        <taxon>Eukaryota</taxon>
        <taxon>Viridiplantae</taxon>
        <taxon>Streptophyta</taxon>
        <taxon>Embryophyta</taxon>
        <taxon>Tracheophyta</taxon>
        <taxon>Spermatophyta</taxon>
        <taxon>Magnoliopsida</taxon>
        <taxon>eudicotyledons</taxon>
        <taxon>Gunneridae</taxon>
        <taxon>Pentapetalae</taxon>
        <taxon>asterids</taxon>
        <taxon>campanulids</taxon>
        <taxon>Asterales</taxon>
        <taxon>Asteraceae</taxon>
        <taxon>Asteroideae</taxon>
        <taxon>Heliantheae alliance</taxon>
        <taxon>Heliantheae</taxon>
        <taxon>Ambrosia</taxon>
    </lineage>
</organism>
<gene>
    <name evidence="4" type="ORF">M8C21_020053</name>
</gene>
<feature type="compositionally biased region" description="Basic and acidic residues" evidence="3">
    <location>
        <begin position="211"/>
        <end position="226"/>
    </location>
</feature>
<feature type="compositionally biased region" description="Polar residues" evidence="3">
    <location>
        <begin position="227"/>
        <end position="236"/>
    </location>
</feature>
<dbReference type="GO" id="GO:0051726">
    <property type="term" value="P:regulation of cell cycle"/>
    <property type="evidence" value="ECO:0007669"/>
    <property type="project" value="TreeGrafter"/>
</dbReference>
<proteinExistence type="predicted"/>
<dbReference type="PROSITE" id="PS51542">
    <property type="entry name" value="FYRN"/>
    <property type="match status" value="1"/>
</dbReference>
<keyword evidence="2" id="KW-0539">Nucleus</keyword>
<comment type="caution">
    <text evidence="4">The sequence shown here is derived from an EMBL/GenBank/DDBJ whole genome shotgun (WGS) entry which is preliminary data.</text>
</comment>
<dbReference type="GO" id="GO:0005634">
    <property type="term" value="C:nucleus"/>
    <property type="evidence" value="ECO:0007669"/>
    <property type="project" value="UniProtKB-SubCell"/>
</dbReference>
<dbReference type="InterPro" id="IPR040092">
    <property type="entry name" value="TBRG1"/>
</dbReference>
<dbReference type="GO" id="GO:0048731">
    <property type="term" value="P:system development"/>
    <property type="evidence" value="ECO:0007669"/>
    <property type="project" value="UniProtKB-ARBA"/>
</dbReference>
<feature type="compositionally biased region" description="Basic and acidic residues" evidence="3">
    <location>
        <begin position="176"/>
        <end position="189"/>
    </location>
</feature>
<sequence>MKEQIITDEKSDGLDIVSIGKLYEGQLEKKYWSSSRGKDRHPYPVGYVALRVNNGTTYKMAILEGLKGPEFVISSTDGQSCSGQTPDIAWEGFQKKSNIRIKFPRGKRFACKIDGAELFGFKNPHVMRLLRGLKANVSQIPPKDLPSLPFGNGQPEGTHEHHTKHPDLQVNLVKIQGKEKKSNKRKENNVKSASGPGPKRERPQDLTQSGHEPHCRGSFEGNHKNEIPSSSSNLNENNVAHLSSAEGMPVDSLILPDHLEKEKCLSIQEAITQEDARLLNGQENVSHLDC</sequence>
<feature type="region of interest" description="Disordered" evidence="3">
    <location>
        <begin position="144"/>
        <end position="236"/>
    </location>
</feature>
<dbReference type="Proteomes" id="UP001206925">
    <property type="component" value="Unassembled WGS sequence"/>
</dbReference>
<dbReference type="InterPro" id="IPR003888">
    <property type="entry name" value="FYrich_N"/>
</dbReference>
<dbReference type="EMBL" id="JAMZMK010011104">
    <property type="protein sequence ID" value="KAI7728957.1"/>
    <property type="molecule type" value="Genomic_DNA"/>
</dbReference>
<evidence type="ECO:0000256" key="2">
    <source>
        <dbReference type="ARBA" id="ARBA00023242"/>
    </source>
</evidence>
<dbReference type="Gene3D" id="3.30.160.360">
    <property type="match status" value="1"/>
</dbReference>
<dbReference type="Pfam" id="PF05965">
    <property type="entry name" value="FYRC"/>
    <property type="match status" value="1"/>
</dbReference>
<dbReference type="InterPro" id="IPR003889">
    <property type="entry name" value="FYrich_C"/>
</dbReference>
<dbReference type="PROSITE" id="PS51543">
    <property type="entry name" value="FYRC"/>
    <property type="match status" value="1"/>
</dbReference>
<comment type="subcellular location">
    <subcellularLocation>
        <location evidence="1">Nucleus</location>
    </subcellularLocation>
</comment>
<name>A0AAD5BSU9_AMBAR</name>
<evidence type="ECO:0000313" key="5">
    <source>
        <dbReference type="Proteomes" id="UP001206925"/>
    </source>
</evidence>
<dbReference type="PANTHER" id="PTHR22715">
    <property type="entry name" value="TRANSFORMING GROWTH FACTOR BETA REGULATED GENE 1"/>
    <property type="match status" value="1"/>
</dbReference>
<evidence type="ECO:0000256" key="1">
    <source>
        <dbReference type="ARBA" id="ARBA00004123"/>
    </source>
</evidence>
<accession>A0AAD5BSU9</accession>
<dbReference type="PANTHER" id="PTHR22715:SF1">
    <property type="entry name" value="DNA BINDING PROTEIN"/>
    <property type="match status" value="1"/>
</dbReference>
<protein>
    <submittedName>
        <fullName evidence="4">Uncharacterized protein</fullName>
    </submittedName>
</protein>
<evidence type="ECO:0000256" key="3">
    <source>
        <dbReference type="SAM" id="MobiDB-lite"/>
    </source>
</evidence>
<evidence type="ECO:0000313" key="4">
    <source>
        <dbReference type="EMBL" id="KAI7728957.1"/>
    </source>
</evidence>
<reference evidence="4" key="1">
    <citation type="submission" date="2022-06" db="EMBL/GenBank/DDBJ databases">
        <title>Uncovering the hologenomic basis of an extraordinary plant invasion.</title>
        <authorList>
            <person name="Bieker V.C."/>
            <person name="Martin M.D."/>
            <person name="Gilbert T."/>
            <person name="Hodgins K."/>
            <person name="Battlay P."/>
            <person name="Petersen B."/>
            <person name="Wilson J."/>
        </authorList>
    </citation>
    <scope>NUCLEOTIDE SEQUENCE</scope>
    <source>
        <strain evidence="4">AA19_3_7</strain>
        <tissue evidence="4">Leaf</tissue>
    </source>
</reference>
<feature type="non-terminal residue" evidence="4">
    <location>
        <position position="290"/>
    </location>
</feature>
<keyword evidence="5" id="KW-1185">Reference proteome</keyword>